<dbReference type="EMBL" id="LGRX02024796">
    <property type="protein sequence ID" value="KAK3253488.1"/>
    <property type="molecule type" value="Genomic_DNA"/>
</dbReference>
<keyword evidence="2" id="KW-1185">Reference proteome</keyword>
<gene>
    <name evidence="1" type="ORF">CYMTET_37256</name>
</gene>
<organism evidence="1 2">
    <name type="scientific">Cymbomonas tetramitiformis</name>
    <dbReference type="NCBI Taxonomy" id="36881"/>
    <lineage>
        <taxon>Eukaryota</taxon>
        <taxon>Viridiplantae</taxon>
        <taxon>Chlorophyta</taxon>
        <taxon>Pyramimonadophyceae</taxon>
        <taxon>Pyramimonadales</taxon>
        <taxon>Pyramimonadaceae</taxon>
        <taxon>Cymbomonas</taxon>
    </lineage>
</organism>
<name>A0AAE0CFL8_9CHLO</name>
<proteinExistence type="predicted"/>
<accession>A0AAE0CFL8</accession>
<dbReference type="Proteomes" id="UP001190700">
    <property type="component" value="Unassembled WGS sequence"/>
</dbReference>
<protein>
    <submittedName>
        <fullName evidence="1">Uncharacterized protein</fullName>
    </submittedName>
</protein>
<evidence type="ECO:0000313" key="2">
    <source>
        <dbReference type="Proteomes" id="UP001190700"/>
    </source>
</evidence>
<reference evidence="1 2" key="1">
    <citation type="journal article" date="2015" name="Genome Biol. Evol.">
        <title>Comparative Genomics of a Bacterivorous Green Alga Reveals Evolutionary Causalities and Consequences of Phago-Mixotrophic Mode of Nutrition.</title>
        <authorList>
            <person name="Burns J.A."/>
            <person name="Paasch A."/>
            <person name="Narechania A."/>
            <person name="Kim E."/>
        </authorList>
    </citation>
    <scope>NUCLEOTIDE SEQUENCE [LARGE SCALE GENOMIC DNA]</scope>
    <source>
        <strain evidence="1 2">PLY_AMNH</strain>
    </source>
</reference>
<dbReference type="AlphaFoldDB" id="A0AAE0CFL8"/>
<sequence length="117" mass="13075">MTNAQSKQRIPRITKENMDDGDFSKLAAEINAVLADMVVKQEADTGEVMSEGDVNKIKRSFFTTALNSIFFSDDDAMDKVRVYLLDRVYCAPCWRAGPEWLTTPGRMRADGIYGCGP</sequence>
<evidence type="ECO:0000313" key="1">
    <source>
        <dbReference type="EMBL" id="KAK3253488.1"/>
    </source>
</evidence>
<comment type="caution">
    <text evidence="1">The sequence shown here is derived from an EMBL/GenBank/DDBJ whole genome shotgun (WGS) entry which is preliminary data.</text>
</comment>